<dbReference type="Pfam" id="PF00024">
    <property type="entry name" value="PAN_1"/>
    <property type="match status" value="1"/>
</dbReference>
<dbReference type="PANTHER" id="PTHR35383">
    <property type="entry name" value="MUCIN 12EA-RELATED"/>
    <property type="match status" value="1"/>
</dbReference>
<feature type="compositionally biased region" description="Low complexity" evidence="1">
    <location>
        <begin position="223"/>
        <end position="251"/>
    </location>
</feature>
<evidence type="ECO:0000313" key="4">
    <source>
        <dbReference type="Proteomes" id="UP000694845"/>
    </source>
</evidence>
<dbReference type="Gene3D" id="2.60.120.1000">
    <property type="match status" value="1"/>
</dbReference>
<gene>
    <name evidence="5" type="primary">LOC110978013</name>
</gene>
<sequence length="487" mass="53096">MAISSKTVVALLCVFTSARLIVCQVSQIQHHFTMQQNSRLTGSAFTERSAVGSAVRCSALCSQHSHCVSFNYAKNLRLCELNRNTSRSDPEKLETDDRFKYYEIMNQKTEDLKTAFSTTIMQTTTEQITKPATTEPATMDLTTTEQTTIEPTIIEPSTVEPTTTQPTTTKPATTEPTTREPTTTKSTSVEATTTVVQSSVEPSTMVPTTTEPTTVEARSTEATTIEPTTMQPTTMEPTTEPATTKPTTSEPTTKEPTTEPTTMEQTTAEPSTIEQTTDGSVIPTGMIRESCSALRQAGYTTDGYYMIDPDGIGTGEEPFRVHCSSMAAIGWTTVDHTTSGQSLNVTSNPYDVTISYYANQDQIEALMAVSMSCNQFLKAECWNAKLWDGIDQLAWWESAQGGQMSNWAGEATGNEGCRCFSTGTCAGGNAASRCNCGGLSDTWTKDDGRLNDLSRLPVVALHFEQVTPPSSQIIYKLDALRCYTKFP</sequence>
<feature type="chain" id="PRO_5034198609" evidence="2">
    <location>
        <begin position="19"/>
        <end position="487"/>
    </location>
</feature>
<evidence type="ECO:0000313" key="5">
    <source>
        <dbReference type="RefSeq" id="XP_022088329.1"/>
    </source>
</evidence>
<feature type="compositionally biased region" description="Low complexity" evidence="1">
    <location>
        <begin position="258"/>
        <end position="270"/>
    </location>
</feature>
<accession>A0A8B7Y553</accession>
<dbReference type="OrthoDB" id="5949314at2759"/>
<name>A0A8B7Y553_ACAPL</name>
<keyword evidence="2" id="KW-0732">Signal</keyword>
<feature type="compositionally biased region" description="Low complexity" evidence="1">
    <location>
        <begin position="158"/>
        <end position="216"/>
    </location>
</feature>
<dbReference type="PANTHER" id="PTHR35383:SF1">
    <property type="entry name" value="MUCIN 12EA-RELATED"/>
    <property type="match status" value="1"/>
</dbReference>
<dbReference type="SUPFAM" id="SSF57414">
    <property type="entry name" value="Hairpin loop containing domain-like"/>
    <property type="match status" value="1"/>
</dbReference>
<dbReference type="InterPro" id="IPR036056">
    <property type="entry name" value="Fibrinogen-like_C"/>
</dbReference>
<protein>
    <submittedName>
        <fullName evidence="5">Location of vulva defective 1-like</fullName>
    </submittedName>
</protein>
<dbReference type="RefSeq" id="XP_022088329.1">
    <property type="nucleotide sequence ID" value="XM_022232637.1"/>
</dbReference>
<dbReference type="PROSITE" id="PS50948">
    <property type="entry name" value="PAN"/>
    <property type="match status" value="1"/>
</dbReference>
<dbReference type="Gene3D" id="3.50.4.10">
    <property type="entry name" value="Hepatocyte Growth Factor"/>
    <property type="match status" value="1"/>
</dbReference>
<dbReference type="GeneID" id="110978013"/>
<evidence type="ECO:0000259" key="3">
    <source>
        <dbReference type="PROSITE" id="PS50948"/>
    </source>
</evidence>
<feature type="signal peptide" evidence="2">
    <location>
        <begin position="1"/>
        <end position="18"/>
    </location>
</feature>
<evidence type="ECO:0000256" key="2">
    <source>
        <dbReference type="SAM" id="SignalP"/>
    </source>
</evidence>
<dbReference type="SUPFAM" id="SSF56496">
    <property type="entry name" value="Fibrinogen C-terminal domain-like"/>
    <property type="match status" value="1"/>
</dbReference>
<feature type="region of interest" description="Disordered" evidence="1">
    <location>
        <begin position="158"/>
        <end position="278"/>
    </location>
</feature>
<dbReference type="AlphaFoldDB" id="A0A8B7Y553"/>
<feature type="domain" description="Apple" evidence="3">
    <location>
        <begin position="23"/>
        <end position="106"/>
    </location>
</feature>
<dbReference type="SMART" id="SM00473">
    <property type="entry name" value="PAN_AP"/>
    <property type="match status" value="1"/>
</dbReference>
<dbReference type="OMA" id="SRCNCGG"/>
<dbReference type="KEGG" id="aplc:110978013"/>
<evidence type="ECO:0000256" key="1">
    <source>
        <dbReference type="SAM" id="MobiDB-lite"/>
    </source>
</evidence>
<dbReference type="Proteomes" id="UP000694845">
    <property type="component" value="Unplaced"/>
</dbReference>
<reference evidence="5" key="1">
    <citation type="submission" date="2025-08" db="UniProtKB">
        <authorList>
            <consortium name="RefSeq"/>
        </authorList>
    </citation>
    <scope>IDENTIFICATION</scope>
</reference>
<keyword evidence="4" id="KW-1185">Reference proteome</keyword>
<organism evidence="4 5">
    <name type="scientific">Acanthaster planci</name>
    <name type="common">Crown-of-thorns starfish</name>
    <dbReference type="NCBI Taxonomy" id="133434"/>
    <lineage>
        <taxon>Eukaryota</taxon>
        <taxon>Metazoa</taxon>
        <taxon>Echinodermata</taxon>
        <taxon>Eleutherozoa</taxon>
        <taxon>Asterozoa</taxon>
        <taxon>Asteroidea</taxon>
        <taxon>Valvatacea</taxon>
        <taxon>Valvatida</taxon>
        <taxon>Acanthasteridae</taxon>
        <taxon>Acanthaster</taxon>
    </lineage>
</organism>
<proteinExistence type="predicted"/>
<dbReference type="InterPro" id="IPR003609">
    <property type="entry name" value="Pan_app"/>
</dbReference>